<comment type="caution">
    <text evidence="2">The sequence shown here is derived from an EMBL/GenBank/DDBJ whole genome shotgun (WGS) entry which is preliminary data.</text>
</comment>
<proteinExistence type="predicted"/>
<protein>
    <submittedName>
        <fullName evidence="2">Uncharacterized protein</fullName>
    </submittedName>
</protein>
<accession>A0A9N8E7T8</accession>
<dbReference type="EMBL" id="CAICTM010000640">
    <property type="protein sequence ID" value="CAB9514244.1"/>
    <property type="molecule type" value="Genomic_DNA"/>
</dbReference>
<dbReference type="Proteomes" id="UP001153069">
    <property type="component" value="Unassembled WGS sequence"/>
</dbReference>
<feature type="region of interest" description="Disordered" evidence="1">
    <location>
        <begin position="126"/>
        <end position="178"/>
    </location>
</feature>
<name>A0A9N8E7T8_9STRA</name>
<evidence type="ECO:0000313" key="2">
    <source>
        <dbReference type="EMBL" id="CAB9514244.1"/>
    </source>
</evidence>
<gene>
    <name evidence="2" type="ORF">SEMRO_641_G180030.1</name>
</gene>
<dbReference type="AlphaFoldDB" id="A0A9N8E7T8"/>
<evidence type="ECO:0000313" key="3">
    <source>
        <dbReference type="Proteomes" id="UP001153069"/>
    </source>
</evidence>
<evidence type="ECO:0000256" key="1">
    <source>
        <dbReference type="SAM" id="MobiDB-lite"/>
    </source>
</evidence>
<reference evidence="2" key="1">
    <citation type="submission" date="2020-06" db="EMBL/GenBank/DDBJ databases">
        <authorList>
            <consortium name="Plant Systems Biology data submission"/>
        </authorList>
    </citation>
    <scope>NUCLEOTIDE SEQUENCE</scope>
    <source>
        <strain evidence="2">D6</strain>
    </source>
</reference>
<sequence length="329" mass="37433">MMDTVAETRDDGDLLLEAAYDDYSILTCTMDLTIPPHSPPQRTKGTYMVEDASKRQNEEIMATDTPPEEDDSVVRIGPPLLTMIPHDETVAWAEELLQEADRALHASNLQKEVTVIKRIVAQINGKPCQDDNTNQKIRTPPPPSQRKKLDDIVLVERTPRMSESRPPLDPNRSSPKRSPRLFRECRNYVLLLWRINSTTTTTAKGDYDLKIPSASAAARLSMMDIYPFAFALYASSSLSELKLPDDLLCAKLQVVLWNDSPQCEFVPHGHTPPEEQNHFFGTVLTCRRNRNRNSKDCCLPRTLQEQKPYLCLIMALLRRLRVQLLHQGK</sequence>
<organism evidence="2 3">
    <name type="scientific">Seminavis robusta</name>
    <dbReference type="NCBI Taxonomy" id="568900"/>
    <lineage>
        <taxon>Eukaryota</taxon>
        <taxon>Sar</taxon>
        <taxon>Stramenopiles</taxon>
        <taxon>Ochrophyta</taxon>
        <taxon>Bacillariophyta</taxon>
        <taxon>Bacillariophyceae</taxon>
        <taxon>Bacillariophycidae</taxon>
        <taxon>Naviculales</taxon>
        <taxon>Naviculaceae</taxon>
        <taxon>Seminavis</taxon>
    </lineage>
</organism>
<keyword evidence="3" id="KW-1185">Reference proteome</keyword>